<dbReference type="AlphaFoldDB" id="A0A6P7I125"/>
<dbReference type="SUPFAM" id="SSF81296">
    <property type="entry name" value="E set domains"/>
    <property type="match status" value="1"/>
</dbReference>
<dbReference type="InParanoid" id="A0A6P7I125"/>
<dbReference type="PANTHER" id="PTHR16165">
    <property type="entry name" value="NXPE FAMILY MEMBER"/>
    <property type="match status" value="1"/>
</dbReference>
<gene>
    <name evidence="5" type="primary">LOC114432599</name>
</gene>
<evidence type="ECO:0000256" key="1">
    <source>
        <dbReference type="ARBA" id="ARBA00005431"/>
    </source>
</evidence>
<evidence type="ECO:0000256" key="2">
    <source>
        <dbReference type="SAM" id="Phobius"/>
    </source>
</evidence>
<dbReference type="Pfam" id="PF06312">
    <property type="entry name" value="Neurexophilin"/>
    <property type="match status" value="1"/>
</dbReference>
<feature type="domain" description="NXPE C-terminal" evidence="3">
    <location>
        <begin position="348"/>
        <end position="567"/>
    </location>
</feature>
<name>A0A6P7I125_9TELE</name>
<dbReference type="InterPro" id="IPR014756">
    <property type="entry name" value="Ig_E-set"/>
</dbReference>
<reference evidence="5" key="1">
    <citation type="submission" date="2025-08" db="UniProtKB">
        <authorList>
            <consortium name="RefSeq"/>
        </authorList>
    </citation>
    <scope>IDENTIFICATION</scope>
</reference>
<evidence type="ECO:0000259" key="3">
    <source>
        <dbReference type="Pfam" id="PF24536"/>
    </source>
</evidence>
<dbReference type="RefSeq" id="XP_028256507.1">
    <property type="nucleotide sequence ID" value="XM_028400706.1"/>
</dbReference>
<keyword evidence="2" id="KW-1133">Transmembrane helix</keyword>
<evidence type="ECO:0000313" key="5">
    <source>
        <dbReference type="RefSeq" id="XP_028256507.1"/>
    </source>
</evidence>
<dbReference type="Proteomes" id="UP000515145">
    <property type="component" value="Chromosome 2"/>
</dbReference>
<sequence>MKVRTFKSLNITYLPKYATIFVFLAVFALIFMLTHKGILELCGTCRAHAERLPVPAQFQKKVNSVIPIVPLDFCTFTPLSPKDANEEKVILQSIAWPDTPPLPSPFYLNETSDPAHSTFSILPQRSRGRWHMGDKLEVFIKMYNFQGRPKKSGGDVIVARLHSSTLGAGVAGQVVDHLNGSYTAVFSLLWEGRAQVEVTLVHPSEAVTVLHRLTREQPDRIFFQSVFRSGSVTETTTCNVCLRPTQQPVCNYTDPYTGEPWFCYKPKRLSCDARVYHAKGDFKQNLQAGEEKLFQSGVNMKVFIPASGGDSVTVMPKQKGQTAVKSSTAKSEPSGYYYQGAWQSHGRSTVHQFNTSSAITQCLNGKKVLLYGDSTIRQWFEHLNKELPDLKEFNLHNHKQVGPLMALDYANNILVTYRCHGPPLRFAKVPTSELHYIANELDSVIGGSNTVVVLGIWSHFSTFPIEVYIHRLQSIRKAVMRLLSRAPDTLVVVRTANLKALTLYETLTNSDWYSLQRDMVLRAVFKGINVHLVDAWEMGLAHHLPHSLHPQPPIIKNMIDVLLSYICPVKGS</sequence>
<accession>A0A6P7I125</accession>
<comment type="similarity">
    <text evidence="1">Belongs to the NXPE family.</text>
</comment>
<proteinExistence type="inferred from homology"/>
<dbReference type="GO" id="GO:0007399">
    <property type="term" value="P:nervous system development"/>
    <property type="evidence" value="ECO:0007669"/>
    <property type="project" value="UniProtKB-ARBA"/>
</dbReference>
<keyword evidence="2" id="KW-0812">Transmembrane</keyword>
<keyword evidence="2" id="KW-0472">Membrane</keyword>
<organism evidence="4 5">
    <name type="scientific">Parambassis ranga</name>
    <name type="common">Indian glassy fish</name>
    <dbReference type="NCBI Taxonomy" id="210632"/>
    <lineage>
        <taxon>Eukaryota</taxon>
        <taxon>Metazoa</taxon>
        <taxon>Chordata</taxon>
        <taxon>Craniata</taxon>
        <taxon>Vertebrata</taxon>
        <taxon>Euteleostomi</taxon>
        <taxon>Actinopterygii</taxon>
        <taxon>Neopterygii</taxon>
        <taxon>Teleostei</taxon>
        <taxon>Neoteleostei</taxon>
        <taxon>Acanthomorphata</taxon>
        <taxon>Ovalentaria</taxon>
        <taxon>Ambassidae</taxon>
        <taxon>Parambassis</taxon>
    </lineage>
</organism>
<dbReference type="OrthoDB" id="5950832at2759"/>
<feature type="transmembrane region" description="Helical" evidence="2">
    <location>
        <begin position="12"/>
        <end position="33"/>
    </location>
</feature>
<dbReference type="GeneID" id="114432599"/>
<dbReference type="InterPro" id="IPR057106">
    <property type="entry name" value="NXPE4_C"/>
</dbReference>
<dbReference type="PANTHER" id="PTHR16165:SF9">
    <property type="entry name" value="NXPE FAMILY MEMBER 3"/>
    <property type="match status" value="1"/>
</dbReference>
<dbReference type="InterPro" id="IPR026845">
    <property type="entry name" value="NXPH/NXPE"/>
</dbReference>
<keyword evidence="4" id="KW-1185">Reference proteome</keyword>
<protein>
    <submittedName>
        <fullName evidence="5">NXPE family member 3-like isoform X1</fullName>
    </submittedName>
</protein>
<evidence type="ECO:0000313" key="4">
    <source>
        <dbReference type="Proteomes" id="UP000515145"/>
    </source>
</evidence>
<dbReference type="Pfam" id="PF24536">
    <property type="entry name" value="NXPE4_C"/>
    <property type="match status" value="1"/>
</dbReference>